<dbReference type="GO" id="GO:0003676">
    <property type="term" value="F:nucleic acid binding"/>
    <property type="evidence" value="ECO:0007669"/>
    <property type="project" value="InterPro"/>
</dbReference>
<evidence type="ECO:0000313" key="4">
    <source>
        <dbReference type="Proteomes" id="UP001169823"/>
    </source>
</evidence>
<dbReference type="HAMAP" id="MF_00048">
    <property type="entry name" value="UPF0102"/>
    <property type="match status" value="1"/>
</dbReference>
<protein>
    <recommendedName>
        <fullName evidence="2">UPF0102 protein Q4494_08260</fullName>
    </recommendedName>
</protein>
<dbReference type="InterPro" id="IPR003509">
    <property type="entry name" value="UPF0102_YraN-like"/>
</dbReference>
<dbReference type="InterPro" id="IPR011335">
    <property type="entry name" value="Restrct_endonuc-II-like"/>
</dbReference>
<gene>
    <name evidence="3" type="ORF">Q4494_08260</name>
</gene>
<comment type="caution">
    <text evidence="3">The sequence shown here is derived from an EMBL/GenBank/DDBJ whole genome shotgun (WGS) entry which is preliminary data.</text>
</comment>
<dbReference type="PANTHER" id="PTHR34039">
    <property type="entry name" value="UPF0102 PROTEIN YRAN"/>
    <property type="match status" value="1"/>
</dbReference>
<dbReference type="SUPFAM" id="SSF52980">
    <property type="entry name" value="Restriction endonuclease-like"/>
    <property type="match status" value="1"/>
</dbReference>
<dbReference type="AlphaFoldDB" id="A0AAW7XWN6"/>
<evidence type="ECO:0000256" key="2">
    <source>
        <dbReference type="HAMAP-Rule" id="MF_00048"/>
    </source>
</evidence>
<organism evidence="3 4">
    <name type="scientific">Celeribacter halophilus</name>
    <dbReference type="NCBI Taxonomy" id="576117"/>
    <lineage>
        <taxon>Bacteria</taxon>
        <taxon>Pseudomonadati</taxon>
        <taxon>Pseudomonadota</taxon>
        <taxon>Alphaproteobacteria</taxon>
        <taxon>Rhodobacterales</taxon>
        <taxon>Roseobacteraceae</taxon>
        <taxon>Celeribacter</taxon>
    </lineage>
</organism>
<accession>A0AAW7XWN6</accession>
<dbReference type="Proteomes" id="UP001169823">
    <property type="component" value="Unassembled WGS sequence"/>
</dbReference>
<sequence>MPLDFVSDTDVALRKERGRKAYDFGLSAEAAVARLYQSRGFDLLEERWRGRAGEIDLIFQKGGEIVFVEVKASKSFAKAATHLGAKQMVRLCASAEDYIGRLPKGLLTPMRIDLALVDGVGQVEILENALML</sequence>
<name>A0AAW7XWN6_9RHOB</name>
<dbReference type="Gene3D" id="3.40.1350.10">
    <property type="match status" value="1"/>
</dbReference>
<evidence type="ECO:0000256" key="1">
    <source>
        <dbReference type="ARBA" id="ARBA00006738"/>
    </source>
</evidence>
<proteinExistence type="inferred from homology"/>
<reference evidence="3" key="1">
    <citation type="submission" date="2023-07" db="EMBL/GenBank/DDBJ databases">
        <title>Genome content predicts the carbon catabolic preferences of heterotrophic bacteria.</title>
        <authorList>
            <person name="Gralka M."/>
        </authorList>
    </citation>
    <scope>NUCLEOTIDE SEQUENCE</scope>
    <source>
        <strain evidence="3">I2M02</strain>
    </source>
</reference>
<dbReference type="InterPro" id="IPR011856">
    <property type="entry name" value="tRNA_endonuc-like_dom_sf"/>
</dbReference>
<dbReference type="RefSeq" id="WP_303483176.1">
    <property type="nucleotide sequence ID" value="NZ_JAUOPJ010000006.1"/>
</dbReference>
<dbReference type="PANTHER" id="PTHR34039:SF1">
    <property type="entry name" value="UPF0102 PROTEIN YRAN"/>
    <property type="match status" value="1"/>
</dbReference>
<evidence type="ECO:0000313" key="3">
    <source>
        <dbReference type="EMBL" id="MDO6457065.1"/>
    </source>
</evidence>
<comment type="similarity">
    <text evidence="1 2">Belongs to the UPF0102 family.</text>
</comment>
<dbReference type="EMBL" id="JAUOPJ010000006">
    <property type="protein sequence ID" value="MDO6457065.1"/>
    <property type="molecule type" value="Genomic_DNA"/>
</dbReference>
<dbReference type="Pfam" id="PF02021">
    <property type="entry name" value="UPF0102"/>
    <property type="match status" value="1"/>
</dbReference>